<keyword evidence="1" id="KW-1133">Transmembrane helix</keyword>
<feature type="transmembrane region" description="Helical" evidence="1">
    <location>
        <begin position="78"/>
        <end position="101"/>
    </location>
</feature>
<gene>
    <name evidence="2" type="ORF">GP644_18790</name>
</gene>
<keyword evidence="1" id="KW-0472">Membrane</keyword>
<comment type="caution">
    <text evidence="2">The sequence shown here is derived from an EMBL/GenBank/DDBJ whole genome shotgun (WGS) entry which is preliminary data.</text>
</comment>
<name>A0A6A4RCA6_9RHOB</name>
<evidence type="ECO:0000313" key="3">
    <source>
        <dbReference type="Proteomes" id="UP000441586"/>
    </source>
</evidence>
<accession>A0A6A4RCA6</accession>
<dbReference type="Gene3D" id="3.90.226.10">
    <property type="entry name" value="2-enoyl-CoA Hydratase, Chain A, domain 1"/>
    <property type="match status" value="1"/>
</dbReference>
<sequence length="281" mass="30887">MAERSIPSISHSFWFDLVLPRAVILLTVMGLGSALRLPVPVLYLLLASDGLFFVWQFIRFQSSADDHLRSLGGMAPVWGGYLVLLFAAFASASLWWGAFLFTQQPQAPELFTDQMNRQHAAKYELILSQDGSTLHFDGTITFGLTKRVRTLMAETPQLTTITLSSPGGHIYEARGFANLIREQGLNTHATGACSSACTLLFIAGHQRSLAAGVNLGFHSYALEFGTALPQLDLQKEQAKDRAFFRSQGVSEDFLIRMFDTPSTGLWSPSRSEARLAGLLSP</sequence>
<dbReference type="SUPFAM" id="SSF52096">
    <property type="entry name" value="ClpP/crotonase"/>
    <property type="match status" value="1"/>
</dbReference>
<evidence type="ECO:0000256" key="1">
    <source>
        <dbReference type="SAM" id="Phobius"/>
    </source>
</evidence>
<dbReference type="AlphaFoldDB" id="A0A6A4RCA6"/>
<feature type="transmembrane region" description="Helical" evidence="1">
    <location>
        <begin position="12"/>
        <end position="35"/>
    </location>
</feature>
<evidence type="ECO:0000313" key="2">
    <source>
        <dbReference type="EMBL" id="KAE9627628.1"/>
    </source>
</evidence>
<organism evidence="2 3">
    <name type="scientific">Parasedimentitalea maritima</name>
    <dbReference type="NCBI Taxonomy" id="2578117"/>
    <lineage>
        <taxon>Bacteria</taxon>
        <taxon>Pseudomonadati</taxon>
        <taxon>Pseudomonadota</taxon>
        <taxon>Alphaproteobacteria</taxon>
        <taxon>Rhodobacterales</taxon>
        <taxon>Paracoccaceae</taxon>
        <taxon>Parasedimentitalea</taxon>
    </lineage>
</organism>
<keyword evidence="1" id="KW-0812">Transmembrane</keyword>
<feature type="transmembrane region" description="Helical" evidence="1">
    <location>
        <begin position="41"/>
        <end position="58"/>
    </location>
</feature>
<dbReference type="Proteomes" id="UP000441586">
    <property type="component" value="Unassembled WGS sequence"/>
</dbReference>
<evidence type="ECO:0008006" key="4">
    <source>
        <dbReference type="Google" id="ProtNLM"/>
    </source>
</evidence>
<dbReference type="InterPro" id="IPR029045">
    <property type="entry name" value="ClpP/crotonase-like_dom_sf"/>
</dbReference>
<protein>
    <recommendedName>
        <fullName evidence="4">Clp protease</fullName>
    </recommendedName>
</protein>
<dbReference type="EMBL" id="WSFO01000012">
    <property type="protein sequence ID" value="KAE9627628.1"/>
    <property type="molecule type" value="Genomic_DNA"/>
</dbReference>
<proteinExistence type="predicted"/>
<reference evidence="2 3" key="1">
    <citation type="submission" date="2019-12" db="EMBL/GenBank/DDBJ databases">
        <authorList>
            <person name="Zhang Y.-J."/>
        </authorList>
    </citation>
    <scope>NUCLEOTIDE SEQUENCE [LARGE SCALE GENOMIC DNA]</scope>
    <source>
        <strain evidence="2 3">H18S-6</strain>
    </source>
</reference>